<dbReference type="PANTHER" id="PTHR12469">
    <property type="entry name" value="PROTEIN EMI5 HOMOLOG, MITOCHONDRIAL"/>
    <property type="match status" value="1"/>
</dbReference>
<comment type="caution">
    <text evidence="4">The sequence shown here is derived from an EMBL/GenBank/DDBJ whole genome shotgun (WGS) entry which is preliminary data.</text>
</comment>
<dbReference type="GO" id="GO:0006099">
    <property type="term" value="P:tricarboxylic acid cycle"/>
    <property type="evidence" value="ECO:0007669"/>
    <property type="project" value="TreeGrafter"/>
</dbReference>
<keyword evidence="3" id="KW-0143">Chaperone</keyword>
<gene>
    <name evidence="4" type="ORF">WH96_07240</name>
</gene>
<dbReference type="InterPro" id="IPR036714">
    <property type="entry name" value="SDH_sf"/>
</dbReference>
<evidence type="ECO:0000313" key="5">
    <source>
        <dbReference type="Proteomes" id="UP000035444"/>
    </source>
</evidence>
<protein>
    <recommendedName>
        <fullName evidence="2">FAD assembly factor SdhE</fullName>
    </recommendedName>
</protein>
<organism evidence="4 5">
    <name type="scientific">Kiloniella spongiae</name>
    <dbReference type="NCBI Taxonomy" id="1489064"/>
    <lineage>
        <taxon>Bacteria</taxon>
        <taxon>Pseudomonadati</taxon>
        <taxon>Pseudomonadota</taxon>
        <taxon>Alphaproteobacteria</taxon>
        <taxon>Rhodospirillales</taxon>
        <taxon>Kiloniellaceae</taxon>
        <taxon>Kiloniella</taxon>
    </lineage>
</organism>
<comment type="similarity">
    <text evidence="1">Belongs to the SdhE FAD assembly factor family.</text>
</comment>
<dbReference type="STRING" id="1489064.WH96_07240"/>
<dbReference type="Proteomes" id="UP000035444">
    <property type="component" value="Unassembled WGS sequence"/>
</dbReference>
<dbReference type="SUPFAM" id="SSF109910">
    <property type="entry name" value="YgfY-like"/>
    <property type="match status" value="1"/>
</dbReference>
<proteinExistence type="inferred from homology"/>
<dbReference type="Pfam" id="PF03937">
    <property type="entry name" value="Sdh5"/>
    <property type="match status" value="1"/>
</dbReference>
<evidence type="ECO:0000256" key="3">
    <source>
        <dbReference type="ARBA" id="ARBA00023186"/>
    </source>
</evidence>
<reference evidence="4 5" key="1">
    <citation type="submission" date="2015-03" db="EMBL/GenBank/DDBJ databases">
        <title>Genome Sequence of Kiloniella spongiae MEBiC09566, isolated from a marine sponge.</title>
        <authorList>
            <person name="Shao Z."/>
            <person name="Wang L."/>
            <person name="Li X."/>
        </authorList>
    </citation>
    <scope>NUCLEOTIDE SEQUENCE [LARGE SCALE GENOMIC DNA]</scope>
    <source>
        <strain evidence="4 5">MEBiC09566</strain>
    </source>
</reference>
<dbReference type="RefSeq" id="WP_047763500.1">
    <property type="nucleotide sequence ID" value="NZ_LAQL01000004.1"/>
</dbReference>
<keyword evidence="5" id="KW-1185">Reference proteome</keyword>
<dbReference type="Gene3D" id="1.10.150.250">
    <property type="entry name" value="Flavinator of succinate dehydrogenase"/>
    <property type="match status" value="1"/>
</dbReference>
<evidence type="ECO:0000256" key="1">
    <source>
        <dbReference type="ARBA" id="ARBA00008571"/>
    </source>
</evidence>
<dbReference type="EMBL" id="LAQL01000004">
    <property type="protein sequence ID" value="KLN61418.1"/>
    <property type="molecule type" value="Genomic_DNA"/>
</dbReference>
<dbReference type="PANTHER" id="PTHR12469:SF2">
    <property type="entry name" value="SUCCINATE DEHYDROGENASE ASSEMBLY FACTOR 2, MITOCHONDRIAL"/>
    <property type="match status" value="1"/>
</dbReference>
<dbReference type="InterPro" id="IPR005631">
    <property type="entry name" value="SDH"/>
</dbReference>
<dbReference type="PATRIC" id="fig|1489064.4.peg.2704"/>
<name>A0A0H2MGF1_9PROT</name>
<sequence>MGTAANAELNKRRKQLRFRSWHRGTQEADLIIGTFADQNVGNMDVTELDLFERVLEIPDPVLYDWIIGNSAPTEDMHNKVLDALLSFKYTPNKR</sequence>
<evidence type="ECO:0000313" key="4">
    <source>
        <dbReference type="EMBL" id="KLN61418.1"/>
    </source>
</evidence>
<dbReference type="AlphaFoldDB" id="A0A0H2MGF1"/>
<accession>A0A0H2MGF1</accession>
<evidence type="ECO:0000256" key="2">
    <source>
        <dbReference type="ARBA" id="ARBA00019418"/>
    </source>
</evidence>